<dbReference type="PROSITE" id="PS01116">
    <property type="entry name" value="XANTH_URACIL_PERMASE"/>
    <property type="match status" value="1"/>
</dbReference>
<keyword evidence="3" id="KW-0813">Transport</keyword>
<dbReference type="InterPro" id="IPR006043">
    <property type="entry name" value="NCS2"/>
</dbReference>
<comment type="caution">
    <text evidence="7">The sequence shown here is derived from an EMBL/GenBank/DDBJ whole genome shotgun (WGS) entry which is preliminary data.</text>
</comment>
<sequence>MIILALTGKFGALFSTIPDPVIGGVFCCMFGLITAVGISNLQFVDLNSVRNLFIIGFAIIMGLVIPDYLGKNERVIDTGVDELDQIFTVLLKTSMAVGGIIACLLDNLIPGTQEERGIKKWRNLATGQAVKNVASVHVYDLPFGVGKKWKFSKFVPFLPYYDEPLENVETAENAMVNMAADTPSGNISEDNSNFYDHTTVL</sequence>
<dbReference type="GO" id="GO:0022857">
    <property type="term" value="F:transmembrane transporter activity"/>
    <property type="evidence" value="ECO:0007669"/>
    <property type="project" value="InterPro"/>
</dbReference>
<organism evidence="7 8">
    <name type="scientific">Paramuricea clavata</name>
    <name type="common">Red gorgonian</name>
    <name type="synonym">Violescent sea-whip</name>
    <dbReference type="NCBI Taxonomy" id="317549"/>
    <lineage>
        <taxon>Eukaryota</taxon>
        <taxon>Metazoa</taxon>
        <taxon>Cnidaria</taxon>
        <taxon>Anthozoa</taxon>
        <taxon>Octocorallia</taxon>
        <taxon>Malacalcyonacea</taxon>
        <taxon>Plexauridae</taxon>
        <taxon>Paramuricea</taxon>
    </lineage>
</organism>
<evidence type="ECO:0000313" key="8">
    <source>
        <dbReference type="Proteomes" id="UP001152795"/>
    </source>
</evidence>
<evidence type="ECO:0000256" key="4">
    <source>
        <dbReference type="ARBA" id="ARBA00022692"/>
    </source>
</evidence>
<dbReference type="OrthoDB" id="1641903at2759"/>
<dbReference type="GO" id="GO:0005886">
    <property type="term" value="C:plasma membrane"/>
    <property type="evidence" value="ECO:0007669"/>
    <property type="project" value="UniProtKB-ARBA"/>
</dbReference>
<evidence type="ECO:0000256" key="2">
    <source>
        <dbReference type="ARBA" id="ARBA00008821"/>
    </source>
</evidence>
<dbReference type="InterPro" id="IPR006042">
    <property type="entry name" value="Xan_ur_permease"/>
</dbReference>
<reference evidence="7" key="1">
    <citation type="submission" date="2020-04" db="EMBL/GenBank/DDBJ databases">
        <authorList>
            <person name="Alioto T."/>
            <person name="Alioto T."/>
            <person name="Gomez Garrido J."/>
        </authorList>
    </citation>
    <scope>NUCLEOTIDE SEQUENCE</scope>
    <source>
        <strain evidence="7">A484AB</strain>
    </source>
</reference>
<keyword evidence="4" id="KW-0812">Transmembrane</keyword>
<evidence type="ECO:0000256" key="3">
    <source>
        <dbReference type="ARBA" id="ARBA00022448"/>
    </source>
</evidence>
<dbReference type="AlphaFoldDB" id="A0A7D9IRG1"/>
<keyword evidence="8" id="KW-1185">Reference proteome</keyword>
<dbReference type="PANTHER" id="PTHR11119">
    <property type="entry name" value="XANTHINE-URACIL / VITAMIN C PERMEASE FAMILY MEMBER"/>
    <property type="match status" value="1"/>
</dbReference>
<protein>
    <submittedName>
        <fullName evidence="7">Solute carrier family 23 member 2-like isoform X1</fullName>
    </submittedName>
</protein>
<dbReference type="Pfam" id="PF00860">
    <property type="entry name" value="Xan_ur_permease"/>
    <property type="match status" value="1"/>
</dbReference>
<dbReference type="EMBL" id="CACRXK020007292">
    <property type="protein sequence ID" value="CAB4011859.1"/>
    <property type="molecule type" value="Genomic_DNA"/>
</dbReference>
<evidence type="ECO:0000256" key="1">
    <source>
        <dbReference type="ARBA" id="ARBA00004141"/>
    </source>
</evidence>
<keyword evidence="6" id="KW-0472">Membrane</keyword>
<evidence type="ECO:0000256" key="6">
    <source>
        <dbReference type="ARBA" id="ARBA00023136"/>
    </source>
</evidence>
<dbReference type="Proteomes" id="UP001152795">
    <property type="component" value="Unassembled WGS sequence"/>
</dbReference>
<evidence type="ECO:0000313" key="7">
    <source>
        <dbReference type="EMBL" id="CAB4011859.1"/>
    </source>
</evidence>
<proteinExistence type="inferred from homology"/>
<evidence type="ECO:0000256" key="5">
    <source>
        <dbReference type="ARBA" id="ARBA00022989"/>
    </source>
</evidence>
<gene>
    <name evidence="7" type="ORF">PACLA_8A064337</name>
</gene>
<keyword evidence="5" id="KW-1133">Transmembrane helix</keyword>
<comment type="subcellular location">
    <subcellularLocation>
        <location evidence="1">Membrane</location>
        <topology evidence="1">Multi-pass membrane protein</topology>
    </subcellularLocation>
</comment>
<name>A0A7D9IRG1_PARCT</name>
<accession>A0A7D9IRG1</accession>
<comment type="similarity">
    <text evidence="2">Belongs to the nucleobase:cation symporter-2 (NCS2) (TC 2.A.40) family.</text>
</comment>